<dbReference type="HOGENOM" id="CLU_1294531_0_0_1"/>
<keyword evidence="7" id="KW-0275">Fatty acid biosynthesis</keyword>
<evidence type="ECO:0000256" key="8">
    <source>
        <dbReference type="SAM" id="MobiDB-lite"/>
    </source>
</evidence>
<dbReference type="GO" id="GO:0006633">
    <property type="term" value="P:fatty acid biosynthetic process"/>
    <property type="evidence" value="ECO:0007669"/>
    <property type="project" value="UniProtKB-KW"/>
</dbReference>
<feature type="domain" description="4'-phosphopantetheinyl transferase" evidence="9">
    <location>
        <begin position="5"/>
        <end position="108"/>
    </location>
</feature>
<dbReference type="GO" id="GO:0000287">
    <property type="term" value="F:magnesium ion binding"/>
    <property type="evidence" value="ECO:0007669"/>
    <property type="project" value="InterPro"/>
</dbReference>
<dbReference type="GO" id="GO:0008897">
    <property type="term" value="F:holo-[acyl-carrier-protein] synthase activity"/>
    <property type="evidence" value="ECO:0007669"/>
    <property type="project" value="InterPro"/>
</dbReference>
<dbReference type="KEGG" id="gtr:GLOTRDRAFT_33029"/>
<keyword evidence="2 10" id="KW-0808">Transferase</keyword>
<dbReference type="InterPro" id="IPR037143">
    <property type="entry name" value="4-PPantetheinyl_Trfase_dom_sf"/>
</dbReference>
<name>S7QJY7_GLOTA</name>
<dbReference type="NCBIfam" id="TIGR00556">
    <property type="entry name" value="pantethn_trn"/>
    <property type="match status" value="1"/>
</dbReference>
<feature type="compositionally biased region" description="Polar residues" evidence="8">
    <location>
        <begin position="179"/>
        <end position="197"/>
    </location>
</feature>
<evidence type="ECO:0000259" key="9">
    <source>
        <dbReference type="Pfam" id="PF01648"/>
    </source>
</evidence>
<dbReference type="OMA" id="HDGEYVF"/>
<keyword evidence="3" id="KW-0479">Metal-binding</keyword>
<dbReference type="HAMAP" id="MF_00101">
    <property type="entry name" value="AcpS"/>
    <property type="match status" value="1"/>
</dbReference>
<feature type="region of interest" description="Disordered" evidence="8">
    <location>
        <begin position="134"/>
        <end position="197"/>
    </location>
</feature>
<evidence type="ECO:0000256" key="6">
    <source>
        <dbReference type="ARBA" id="ARBA00023098"/>
    </source>
</evidence>
<keyword evidence="6" id="KW-0443">Lipid metabolism</keyword>
<evidence type="ECO:0000256" key="7">
    <source>
        <dbReference type="ARBA" id="ARBA00023160"/>
    </source>
</evidence>
<dbReference type="SUPFAM" id="SSF56214">
    <property type="entry name" value="4'-phosphopantetheinyl transferase"/>
    <property type="match status" value="1"/>
</dbReference>
<keyword evidence="5" id="KW-0460">Magnesium</keyword>
<keyword evidence="11" id="KW-1185">Reference proteome</keyword>
<evidence type="ECO:0000256" key="4">
    <source>
        <dbReference type="ARBA" id="ARBA00022832"/>
    </source>
</evidence>
<accession>S7QJY7</accession>
<evidence type="ECO:0000256" key="5">
    <source>
        <dbReference type="ARBA" id="ARBA00022842"/>
    </source>
</evidence>
<dbReference type="GeneID" id="19305468"/>
<dbReference type="Pfam" id="PF01648">
    <property type="entry name" value="ACPS"/>
    <property type="match status" value="1"/>
</dbReference>
<dbReference type="eggNOG" id="ENOG502SDWS">
    <property type="taxonomic scope" value="Eukaryota"/>
</dbReference>
<dbReference type="OrthoDB" id="15433at2759"/>
<evidence type="ECO:0000313" key="11">
    <source>
        <dbReference type="Proteomes" id="UP000030669"/>
    </source>
</evidence>
<dbReference type="InterPro" id="IPR008278">
    <property type="entry name" value="4-PPantetheinyl_Trfase_dom"/>
</dbReference>
<keyword evidence="4" id="KW-0276">Fatty acid metabolism</keyword>
<evidence type="ECO:0000256" key="3">
    <source>
        <dbReference type="ARBA" id="ARBA00022723"/>
    </source>
</evidence>
<evidence type="ECO:0000256" key="2">
    <source>
        <dbReference type="ARBA" id="ARBA00022679"/>
    </source>
</evidence>
<dbReference type="Gene3D" id="3.90.470.20">
    <property type="entry name" value="4'-phosphopantetheinyl transferase domain"/>
    <property type="match status" value="1"/>
</dbReference>
<reference evidence="10 11" key="1">
    <citation type="journal article" date="2012" name="Science">
        <title>The Paleozoic origin of enzymatic lignin decomposition reconstructed from 31 fungal genomes.</title>
        <authorList>
            <person name="Floudas D."/>
            <person name="Binder M."/>
            <person name="Riley R."/>
            <person name="Barry K."/>
            <person name="Blanchette R.A."/>
            <person name="Henrissat B."/>
            <person name="Martinez A.T."/>
            <person name="Otillar R."/>
            <person name="Spatafora J.W."/>
            <person name="Yadav J.S."/>
            <person name="Aerts A."/>
            <person name="Benoit I."/>
            <person name="Boyd A."/>
            <person name="Carlson A."/>
            <person name="Copeland A."/>
            <person name="Coutinho P.M."/>
            <person name="de Vries R.P."/>
            <person name="Ferreira P."/>
            <person name="Findley K."/>
            <person name="Foster B."/>
            <person name="Gaskell J."/>
            <person name="Glotzer D."/>
            <person name="Gorecki P."/>
            <person name="Heitman J."/>
            <person name="Hesse C."/>
            <person name="Hori C."/>
            <person name="Igarashi K."/>
            <person name="Jurgens J.A."/>
            <person name="Kallen N."/>
            <person name="Kersten P."/>
            <person name="Kohler A."/>
            <person name="Kuees U."/>
            <person name="Kumar T.K.A."/>
            <person name="Kuo A."/>
            <person name="LaButti K."/>
            <person name="Larrondo L.F."/>
            <person name="Lindquist E."/>
            <person name="Ling A."/>
            <person name="Lombard V."/>
            <person name="Lucas S."/>
            <person name="Lundell T."/>
            <person name="Martin R."/>
            <person name="McLaughlin D.J."/>
            <person name="Morgenstern I."/>
            <person name="Morin E."/>
            <person name="Murat C."/>
            <person name="Nagy L.G."/>
            <person name="Nolan M."/>
            <person name="Ohm R.A."/>
            <person name="Patyshakuliyeva A."/>
            <person name="Rokas A."/>
            <person name="Ruiz-Duenas F.J."/>
            <person name="Sabat G."/>
            <person name="Salamov A."/>
            <person name="Samejima M."/>
            <person name="Schmutz J."/>
            <person name="Slot J.C."/>
            <person name="St John F."/>
            <person name="Stenlid J."/>
            <person name="Sun H."/>
            <person name="Sun S."/>
            <person name="Syed K."/>
            <person name="Tsang A."/>
            <person name="Wiebenga A."/>
            <person name="Young D."/>
            <person name="Pisabarro A."/>
            <person name="Eastwood D.C."/>
            <person name="Martin F."/>
            <person name="Cullen D."/>
            <person name="Grigoriev I.V."/>
            <person name="Hibbett D.S."/>
        </authorList>
    </citation>
    <scope>NUCLEOTIDE SEQUENCE [LARGE SCALE GENOMIC DNA]</scope>
    <source>
        <strain evidence="10 11">ATCC 11539</strain>
    </source>
</reference>
<keyword evidence="1" id="KW-0444">Lipid biosynthesis</keyword>
<organism evidence="10 11">
    <name type="scientific">Gloeophyllum trabeum (strain ATCC 11539 / FP-39264 / Madison 617)</name>
    <name type="common">Brown rot fungus</name>
    <dbReference type="NCBI Taxonomy" id="670483"/>
    <lineage>
        <taxon>Eukaryota</taxon>
        <taxon>Fungi</taxon>
        <taxon>Dikarya</taxon>
        <taxon>Basidiomycota</taxon>
        <taxon>Agaricomycotina</taxon>
        <taxon>Agaricomycetes</taxon>
        <taxon>Gloeophyllales</taxon>
        <taxon>Gloeophyllaceae</taxon>
        <taxon>Gloeophyllum</taxon>
    </lineage>
</organism>
<dbReference type="EMBL" id="KB469297">
    <property type="protein sequence ID" value="EPQ59528.1"/>
    <property type="molecule type" value="Genomic_DNA"/>
</dbReference>
<dbReference type="InterPro" id="IPR004568">
    <property type="entry name" value="Ppantetheine-prot_Trfase_dom"/>
</dbReference>
<feature type="compositionally biased region" description="Basic and acidic residues" evidence="8">
    <location>
        <begin position="165"/>
        <end position="178"/>
    </location>
</feature>
<proteinExistence type="inferred from homology"/>
<evidence type="ECO:0000313" key="10">
    <source>
        <dbReference type="EMBL" id="EPQ59528.1"/>
    </source>
</evidence>
<protein>
    <submittedName>
        <fullName evidence="10">4'-phosphopantetheinyl transferase</fullName>
    </submittedName>
</protein>
<dbReference type="STRING" id="670483.S7QJY7"/>
<dbReference type="RefSeq" id="XP_007861672.1">
    <property type="nucleotide sequence ID" value="XM_007863481.1"/>
</dbReference>
<dbReference type="AlphaFoldDB" id="S7QJY7"/>
<sequence>MGILGIGVDIVQLSRIASVVARRGQRHLAYKILSAREAENFEQIIEAAHPGREVRVLACRWAVKEAAYKAMNRVVRPTWKELTYENTGGWGSDPPRLLYHPEDRERTKKIGKLFVSVSHDGNYVVAQVVAEEPEKTEATLKSRPLNKSKRRYLEKQASRTLSPPAKEEQSSSPKDDSHSLQTQDSRPSGSPSAASTMSALILARLDAAKRGSG</sequence>
<dbReference type="Proteomes" id="UP000030669">
    <property type="component" value="Unassembled WGS sequence"/>
</dbReference>
<gene>
    <name evidence="10" type="ORF">GLOTRDRAFT_33029</name>
</gene>
<evidence type="ECO:0000256" key="1">
    <source>
        <dbReference type="ARBA" id="ARBA00022516"/>
    </source>
</evidence>
<dbReference type="InterPro" id="IPR002582">
    <property type="entry name" value="ACPS"/>
</dbReference>